<feature type="non-terminal residue" evidence="4">
    <location>
        <position position="1"/>
    </location>
</feature>
<accession>A0A2I4AMD7</accession>
<feature type="transmembrane region" description="Helical" evidence="2">
    <location>
        <begin position="222"/>
        <end position="242"/>
    </location>
</feature>
<keyword evidence="2 4" id="KW-0812">Transmembrane</keyword>
<name>A0A2I4AMD7_AUSLI</name>
<dbReference type="PANTHER" id="PTHR31453">
    <property type="entry name" value="TRANSMEMBRANE PROTEIN 236"/>
    <property type="match status" value="1"/>
</dbReference>
<dbReference type="AlphaFoldDB" id="A0A2I4AMD7"/>
<dbReference type="GeneID" id="106512643"/>
<dbReference type="KEGG" id="alim:106512643"/>
<feature type="region of interest" description="Disordered" evidence="1">
    <location>
        <begin position="81"/>
        <end position="123"/>
    </location>
</feature>
<dbReference type="OrthoDB" id="6286514at2759"/>
<sequence length="269" mass="30304">AGSKRFHSHPQNGTRLLYQDQVDDYHFSELPVSLVLFSLICVDVIERIRSRRLTGKSDSLESDLDIPSPVLTHLQQVTTVSSQLHAEEGQNSLTPNQPEARNGSTSSRWQDLSDSPSRSTFSARPPGAAYLYSSSSRPLTYSGPLRFLWKKDGRAEVFVEGFMFWLDTVEMVRVAENSKVFTTAWVIPIYISAFLSSLQMIITPHSSLLSLAGVALQDLPFFVIRVGLIAAFGFVTPVLYPLKNVLVTLTYIYFTWLTKLRIFQNQSMF</sequence>
<reference evidence="4" key="1">
    <citation type="submission" date="2025-08" db="UniProtKB">
        <authorList>
            <consortium name="RefSeq"/>
        </authorList>
    </citation>
    <scope>IDENTIFICATION</scope>
</reference>
<dbReference type="Proteomes" id="UP000192220">
    <property type="component" value="Unplaced"/>
</dbReference>
<proteinExistence type="predicted"/>
<gene>
    <name evidence="4" type="primary">LOC106512643</name>
</gene>
<evidence type="ECO:0000313" key="3">
    <source>
        <dbReference type="Proteomes" id="UP000192220"/>
    </source>
</evidence>
<organism evidence="3 4">
    <name type="scientific">Austrofundulus limnaeus</name>
    <name type="common">Annual killifish</name>
    <dbReference type="NCBI Taxonomy" id="52670"/>
    <lineage>
        <taxon>Eukaryota</taxon>
        <taxon>Metazoa</taxon>
        <taxon>Chordata</taxon>
        <taxon>Craniata</taxon>
        <taxon>Vertebrata</taxon>
        <taxon>Euteleostomi</taxon>
        <taxon>Actinopterygii</taxon>
        <taxon>Neopterygii</taxon>
        <taxon>Teleostei</taxon>
        <taxon>Neoteleostei</taxon>
        <taxon>Acanthomorphata</taxon>
        <taxon>Ovalentaria</taxon>
        <taxon>Atherinomorphae</taxon>
        <taxon>Cyprinodontiformes</taxon>
        <taxon>Rivulidae</taxon>
        <taxon>Austrofundulus</taxon>
    </lineage>
</organism>
<evidence type="ECO:0000313" key="4">
    <source>
        <dbReference type="RefSeq" id="XP_013856672.1"/>
    </source>
</evidence>
<evidence type="ECO:0000256" key="1">
    <source>
        <dbReference type="SAM" id="MobiDB-lite"/>
    </source>
</evidence>
<dbReference type="PANTHER" id="PTHR31453:SF2">
    <property type="entry name" value="TRANSMEMBRANE PROTEIN 236"/>
    <property type="match status" value="1"/>
</dbReference>
<protein>
    <submittedName>
        <fullName evidence="4">Transmembrane protein 236</fullName>
    </submittedName>
</protein>
<evidence type="ECO:0000256" key="2">
    <source>
        <dbReference type="SAM" id="Phobius"/>
    </source>
</evidence>
<keyword evidence="2" id="KW-1133">Transmembrane helix</keyword>
<dbReference type="InParanoid" id="A0A2I4AMD7"/>
<dbReference type="RefSeq" id="XP_013856672.1">
    <property type="nucleotide sequence ID" value="XM_014001218.1"/>
</dbReference>
<dbReference type="InterPro" id="IPR020394">
    <property type="entry name" value="Uncharacterised_FAM23-like_TM"/>
</dbReference>
<feature type="compositionally biased region" description="Polar residues" evidence="1">
    <location>
        <begin position="81"/>
        <end position="122"/>
    </location>
</feature>
<keyword evidence="3" id="KW-1185">Reference proteome</keyword>
<keyword evidence="2" id="KW-0472">Membrane</keyword>
<feature type="transmembrane region" description="Helical" evidence="2">
    <location>
        <begin position="180"/>
        <end position="202"/>
    </location>
</feature>